<keyword evidence="1" id="KW-0139">CF(1)</keyword>
<protein>
    <submittedName>
        <fullName evidence="3">Seg</fullName>
    </submittedName>
</protein>
<dbReference type="Proteomes" id="UP000034502">
    <property type="component" value="Unassembled WGS sequence"/>
</dbReference>
<dbReference type="InterPro" id="IPR036771">
    <property type="entry name" value="ATPsynth_dsu/esu_N"/>
</dbReference>
<evidence type="ECO:0000256" key="1">
    <source>
        <dbReference type="ARBA" id="ARBA00023196"/>
    </source>
</evidence>
<proteinExistence type="predicted"/>
<evidence type="ECO:0000313" key="4">
    <source>
        <dbReference type="Proteomes" id="UP000034502"/>
    </source>
</evidence>
<dbReference type="InterPro" id="IPR020546">
    <property type="entry name" value="ATP_synth_F1_dsu/esu_N"/>
</dbReference>
<feature type="domain" description="ATP synthase F1 complex delta/epsilon subunit N-terminal" evidence="2">
    <location>
        <begin position="10"/>
        <end position="84"/>
    </location>
</feature>
<dbReference type="Gene3D" id="2.60.15.10">
    <property type="entry name" value="F0F1 ATP synthase delta/epsilon subunit, N-terminal"/>
    <property type="match status" value="1"/>
</dbReference>
<comment type="caution">
    <text evidence="3">The sequence shown here is derived from an EMBL/GenBank/DDBJ whole genome shotgun (WGS) entry which is preliminary data.</text>
</comment>
<name>A0A0G1UB13_9BACT</name>
<dbReference type="STRING" id="1618364.UX86_C0027G0008"/>
<dbReference type="GO" id="GO:0015986">
    <property type="term" value="P:proton motive force-driven ATP synthesis"/>
    <property type="evidence" value="ECO:0007669"/>
    <property type="project" value="InterPro"/>
</dbReference>
<evidence type="ECO:0000259" key="2">
    <source>
        <dbReference type="Pfam" id="PF02823"/>
    </source>
</evidence>
<accession>A0A0G1UB13</accession>
<organism evidence="3 4">
    <name type="scientific">Candidatus Amesbacteria bacterium GW2011_GWC1_47_15</name>
    <dbReference type="NCBI Taxonomy" id="1618364"/>
    <lineage>
        <taxon>Bacteria</taxon>
        <taxon>Candidatus Amesiibacteriota</taxon>
    </lineage>
</organism>
<dbReference type="SUPFAM" id="SSF51344">
    <property type="entry name" value="Epsilon subunit of F1F0-ATP synthase N-terminal domain"/>
    <property type="match status" value="1"/>
</dbReference>
<dbReference type="AlphaFoldDB" id="A0A0G1UB13"/>
<dbReference type="Pfam" id="PF02823">
    <property type="entry name" value="ATP-synt_DE_N"/>
    <property type="match status" value="1"/>
</dbReference>
<reference evidence="3 4" key="1">
    <citation type="journal article" date="2015" name="Nature">
        <title>rRNA introns, odd ribosomes, and small enigmatic genomes across a large radiation of phyla.</title>
        <authorList>
            <person name="Brown C.T."/>
            <person name="Hug L.A."/>
            <person name="Thomas B.C."/>
            <person name="Sharon I."/>
            <person name="Castelle C.J."/>
            <person name="Singh A."/>
            <person name="Wilkins M.J."/>
            <person name="Williams K.H."/>
            <person name="Banfield J.F."/>
        </authorList>
    </citation>
    <scope>NUCLEOTIDE SEQUENCE [LARGE SCALE GENOMIC DNA]</scope>
</reference>
<evidence type="ECO:0000313" key="3">
    <source>
        <dbReference type="EMBL" id="KKU63318.1"/>
    </source>
</evidence>
<dbReference type="EMBL" id="LCNU01000027">
    <property type="protein sequence ID" value="KKU63318.1"/>
    <property type="molecule type" value="Genomic_DNA"/>
</dbReference>
<keyword evidence="1" id="KW-0066">ATP synthesis</keyword>
<dbReference type="GO" id="GO:0045259">
    <property type="term" value="C:proton-transporting ATP synthase complex"/>
    <property type="evidence" value="ECO:0007669"/>
    <property type="project" value="UniProtKB-KW"/>
</dbReference>
<gene>
    <name evidence="3" type="ORF">UX86_C0027G0008</name>
</gene>
<sequence>MDDLTSNMTLKVTVRSRQGLVFEGELGAVSSYNQKGPFDVLPLHTNFVTMISKRVVLHRADGKREEIIVDNGVLLVEKNEVKVFLGVSKV</sequence>